<feature type="region of interest" description="Disordered" evidence="1">
    <location>
        <begin position="191"/>
        <end position="244"/>
    </location>
</feature>
<comment type="caution">
    <text evidence="2">The sequence shown here is derived from an EMBL/GenBank/DDBJ whole genome shotgun (WGS) entry which is preliminary data.</text>
</comment>
<name>A0AAD9MUL3_9ANNE</name>
<gene>
    <name evidence="2" type="ORF">LSH36_612g00014</name>
</gene>
<dbReference type="AlphaFoldDB" id="A0AAD9MUL3"/>
<feature type="region of interest" description="Disordered" evidence="1">
    <location>
        <begin position="1"/>
        <end position="23"/>
    </location>
</feature>
<keyword evidence="3" id="KW-1185">Reference proteome</keyword>
<evidence type="ECO:0000256" key="1">
    <source>
        <dbReference type="SAM" id="MobiDB-lite"/>
    </source>
</evidence>
<proteinExistence type="predicted"/>
<feature type="compositionally biased region" description="Polar residues" evidence="1">
    <location>
        <begin position="49"/>
        <end position="68"/>
    </location>
</feature>
<evidence type="ECO:0000313" key="3">
    <source>
        <dbReference type="Proteomes" id="UP001208570"/>
    </source>
</evidence>
<dbReference type="Proteomes" id="UP001208570">
    <property type="component" value="Unassembled WGS sequence"/>
</dbReference>
<feature type="region of interest" description="Disordered" evidence="1">
    <location>
        <begin position="49"/>
        <end position="77"/>
    </location>
</feature>
<organism evidence="2 3">
    <name type="scientific">Paralvinella palmiformis</name>
    <dbReference type="NCBI Taxonomy" id="53620"/>
    <lineage>
        <taxon>Eukaryota</taxon>
        <taxon>Metazoa</taxon>
        <taxon>Spiralia</taxon>
        <taxon>Lophotrochozoa</taxon>
        <taxon>Annelida</taxon>
        <taxon>Polychaeta</taxon>
        <taxon>Sedentaria</taxon>
        <taxon>Canalipalpata</taxon>
        <taxon>Terebellida</taxon>
        <taxon>Terebelliformia</taxon>
        <taxon>Alvinellidae</taxon>
        <taxon>Paralvinella</taxon>
    </lineage>
</organism>
<dbReference type="EMBL" id="JAODUP010000612">
    <property type="protein sequence ID" value="KAK2146377.1"/>
    <property type="molecule type" value="Genomic_DNA"/>
</dbReference>
<accession>A0AAD9MUL3</accession>
<protein>
    <submittedName>
        <fullName evidence="2">Uncharacterized protein</fullName>
    </submittedName>
</protein>
<feature type="region of interest" description="Disordered" evidence="1">
    <location>
        <begin position="403"/>
        <end position="432"/>
    </location>
</feature>
<feature type="compositionally biased region" description="Polar residues" evidence="1">
    <location>
        <begin position="202"/>
        <end position="215"/>
    </location>
</feature>
<sequence length="774" mass="86456">MKHTTKKTMYCESEHGTSNVGENNEIPSREELQCHYCYCNNFDYATSSRSTDVDNGSNKHSRSGSFTNMPEDARSRRQISMKRSKHLSVMGGVGFDTGSGLMESEMCSPTVRKRTRARKLPTQSNTLRNYFQPIPKPDLVSTDCGRTDSQEPCTSVIDGGEKCQPSGNVIVINPLELQSSRAEMKPLQWTVNPDDAKPPEQHINQFGVNQPQSWMNRPDVNPTGRQLKQSDVRSDDEEQSRPSLNVTEIKSLESQLDCEVKPSVLAVNPGDVKPLELHINQFGVNQPQSWVNWSDVNPPVLQLNQDGVKRSEWNMNQADVQPLQQPLNASELDINQIGVSCSELGNPVAENPSSELYINLVGIDPPELDIYVGDVNTSDLDVDQVAMNPSDFDVDQGGTNASDFDVDQGGTNPSYLDVDQGGMNTSDLDDVDQGVMNTPNLDVDQAGEYRSACYGLLCTGRTKFQEINFHQLPPNVPCGWSIVTCLVIISKTVQDVQNVLRWLMHDSHCTTVDITESFYCIASVLLILKDLCYNEVWTGIHYRIYYALYLLENDSTVTCHGLKNAIGAPSGQQSLIKYSKLYFIPMENMLKKCWITSHCTGKTTTLVRYTQLRPSLKFLLIVYSKAAQQHCTKRFPQNVTCKTIHALARGSAIGRRYGYKIGNLRVGDVISEIKWEKGESIYVHGKFVINTINTFMSSADDYITLAHVPLESRNDDGQSVYINIGERESFRFGSQIAFMANCCLELLKNVHTKIIIGNDSQGNICIFVDKKAVL</sequence>
<evidence type="ECO:0000313" key="2">
    <source>
        <dbReference type="EMBL" id="KAK2146377.1"/>
    </source>
</evidence>
<reference evidence="2" key="1">
    <citation type="journal article" date="2023" name="Mol. Biol. Evol.">
        <title>Third-Generation Sequencing Reveals the Adaptive Role of the Epigenome in Three Deep-Sea Polychaetes.</title>
        <authorList>
            <person name="Perez M."/>
            <person name="Aroh O."/>
            <person name="Sun Y."/>
            <person name="Lan Y."/>
            <person name="Juniper S.K."/>
            <person name="Young C.R."/>
            <person name="Angers B."/>
            <person name="Qian P.Y."/>
        </authorList>
    </citation>
    <scope>NUCLEOTIDE SEQUENCE</scope>
    <source>
        <strain evidence="2">P08H-3</strain>
    </source>
</reference>